<feature type="domain" description="PGG" evidence="9">
    <location>
        <begin position="333"/>
        <end position="399"/>
    </location>
</feature>
<dbReference type="InterPro" id="IPR026961">
    <property type="entry name" value="PGG_dom"/>
</dbReference>
<feature type="transmembrane region" description="Helical" evidence="8">
    <location>
        <begin position="311"/>
        <end position="331"/>
    </location>
</feature>
<dbReference type="GO" id="GO:0005886">
    <property type="term" value="C:plasma membrane"/>
    <property type="evidence" value="ECO:0007669"/>
    <property type="project" value="TreeGrafter"/>
</dbReference>
<dbReference type="Pfam" id="PF12796">
    <property type="entry name" value="Ank_2"/>
    <property type="match status" value="1"/>
</dbReference>
<comment type="subcellular location">
    <subcellularLocation>
        <location evidence="1">Membrane</location>
        <topology evidence="1">Multi-pass membrane protein</topology>
    </subcellularLocation>
</comment>
<organism evidence="10 11">
    <name type="scientific">Gossypium barbadense</name>
    <name type="common">Sea Island cotton</name>
    <name type="synonym">Hibiscus barbadensis</name>
    <dbReference type="NCBI Taxonomy" id="3634"/>
    <lineage>
        <taxon>Eukaryota</taxon>
        <taxon>Viridiplantae</taxon>
        <taxon>Streptophyta</taxon>
        <taxon>Embryophyta</taxon>
        <taxon>Tracheophyta</taxon>
        <taxon>Spermatophyta</taxon>
        <taxon>Magnoliopsida</taxon>
        <taxon>eudicotyledons</taxon>
        <taxon>Gunneridae</taxon>
        <taxon>Pentapetalae</taxon>
        <taxon>rosids</taxon>
        <taxon>malvids</taxon>
        <taxon>Malvales</taxon>
        <taxon>Malvaceae</taxon>
        <taxon>Malvoideae</taxon>
        <taxon>Gossypium</taxon>
    </lineage>
</organism>
<keyword evidence="2 8" id="KW-0812">Transmembrane</keyword>
<evidence type="ECO:0000259" key="9">
    <source>
        <dbReference type="Pfam" id="PF13962"/>
    </source>
</evidence>
<feature type="non-terminal residue" evidence="10">
    <location>
        <position position="434"/>
    </location>
</feature>
<dbReference type="InterPro" id="IPR036770">
    <property type="entry name" value="Ankyrin_rpt-contain_sf"/>
</dbReference>
<keyword evidence="11" id="KW-1185">Reference proteome</keyword>
<evidence type="ECO:0000256" key="5">
    <source>
        <dbReference type="ARBA" id="ARBA00023043"/>
    </source>
</evidence>
<dbReference type="PROSITE" id="PS50297">
    <property type="entry name" value="ANK_REP_REGION"/>
    <property type="match status" value="1"/>
</dbReference>
<evidence type="ECO:0000256" key="4">
    <source>
        <dbReference type="ARBA" id="ARBA00022989"/>
    </source>
</evidence>
<evidence type="ECO:0000256" key="8">
    <source>
        <dbReference type="SAM" id="Phobius"/>
    </source>
</evidence>
<feature type="transmembrane region" description="Helical" evidence="8">
    <location>
        <begin position="373"/>
        <end position="398"/>
    </location>
</feature>
<evidence type="ECO:0000256" key="6">
    <source>
        <dbReference type="ARBA" id="ARBA00023136"/>
    </source>
</evidence>
<protein>
    <recommendedName>
        <fullName evidence="9">PGG domain-containing protein</fullName>
    </recommendedName>
</protein>
<dbReference type="EMBL" id="CM018202">
    <property type="protein sequence ID" value="KAB2095945.1"/>
    <property type="molecule type" value="Genomic_DNA"/>
</dbReference>
<dbReference type="PROSITE" id="PS50088">
    <property type="entry name" value="ANK_REPEAT"/>
    <property type="match status" value="1"/>
</dbReference>
<evidence type="ECO:0000256" key="1">
    <source>
        <dbReference type="ARBA" id="ARBA00004141"/>
    </source>
</evidence>
<dbReference type="Proteomes" id="UP000327439">
    <property type="component" value="Chromosome A01"/>
</dbReference>
<evidence type="ECO:0000313" key="11">
    <source>
        <dbReference type="Proteomes" id="UP000327439"/>
    </source>
</evidence>
<dbReference type="SMART" id="SM00248">
    <property type="entry name" value="ANK"/>
    <property type="match status" value="5"/>
</dbReference>
<gene>
    <name evidence="10" type="ORF">ES319_A01G075600v1</name>
</gene>
<evidence type="ECO:0000256" key="3">
    <source>
        <dbReference type="ARBA" id="ARBA00022737"/>
    </source>
</evidence>
<keyword evidence="6 8" id="KW-0472">Membrane</keyword>
<reference evidence="11" key="1">
    <citation type="journal article" date="2020" name="Nat. Genet.">
        <title>Genomic diversifications of five Gossypium allopolyploid species and their impact on cotton improvement.</title>
        <authorList>
            <person name="Chen Z.J."/>
            <person name="Sreedasyam A."/>
            <person name="Ando A."/>
            <person name="Song Q."/>
            <person name="De Santiago L.M."/>
            <person name="Hulse-Kemp A.M."/>
            <person name="Ding M."/>
            <person name="Ye W."/>
            <person name="Kirkbride R.C."/>
            <person name="Jenkins J."/>
            <person name="Plott C."/>
            <person name="Lovell J."/>
            <person name="Lin Y.M."/>
            <person name="Vaughn R."/>
            <person name="Liu B."/>
            <person name="Simpson S."/>
            <person name="Scheffler B.E."/>
            <person name="Wen L."/>
            <person name="Saski C.A."/>
            <person name="Grover C.E."/>
            <person name="Hu G."/>
            <person name="Conover J.L."/>
            <person name="Carlson J.W."/>
            <person name="Shu S."/>
            <person name="Boston L.B."/>
            <person name="Williams M."/>
            <person name="Peterson D.G."/>
            <person name="McGee K."/>
            <person name="Jones D.C."/>
            <person name="Wendel J.F."/>
            <person name="Stelly D.M."/>
            <person name="Grimwood J."/>
            <person name="Schmutz J."/>
        </authorList>
    </citation>
    <scope>NUCLEOTIDE SEQUENCE [LARGE SCALE GENOMIC DNA]</scope>
    <source>
        <strain evidence="11">cv. 3-79</strain>
    </source>
</reference>
<dbReference type="Pfam" id="PF13962">
    <property type="entry name" value="PGG"/>
    <property type="match status" value="1"/>
</dbReference>
<evidence type="ECO:0000256" key="2">
    <source>
        <dbReference type="ARBA" id="ARBA00022692"/>
    </source>
</evidence>
<keyword evidence="5 7" id="KW-0040">ANK repeat</keyword>
<feature type="transmembrane region" description="Helical" evidence="8">
    <location>
        <begin position="337"/>
        <end position="361"/>
    </location>
</feature>
<keyword evidence="4 8" id="KW-1133">Transmembrane helix</keyword>
<name>A0A5J5WV45_GOSBA</name>
<evidence type="ECO:0000256" key="7">
    <source>
        <dbReference type="PROSITE-ProRule" id="PRU00023"/>
    </source>
</evidence>
<dbReference type="AlphaFoldDB" id="A0A5J5WV45"/>
<feature type="transmembrane region" description="Helical" evidence="8">
    <location>
        <begin position="404"/>
        <end position="432"/>
    </location>
</feature>
<dbReference type="InterPro" id="IPR002110">
    <property type="entry name" value="Ankyrin_rpt"/>
</dbReference>
<sequence>MSPLGSFRKTIPQLKKVVNVIDITTQEGNNALHNAARYGHKLLVQEIIKECPSLTFKMNHKGETQMHVTTRFGRRDIIEFFIKEMKDYKGIHIGKMRDKFGNTPSHGIARNANFKVMAVLAANDTESLCRINDQLPLLIFISMRLINFTMRIIDFNLETLDDIGYNGQTPLHVAIKRNDFDSIVAYIKDNNKKIPLYLAVEKGSIKMVDESQYNLLDLATMNGNLDAVKYSLNLVEIEDLVNPPDVDGNTALHLVETNYHSNVVTILSEKTNLKVRAHLTLKALNGAYKFMNPEDVHENPQLNDMKRMADMIVIMFTLLATFRFTAAFTISEGKTTFKAFVISDSMAMTSSITAVVIVFWSSSRRDVESFMDTLPFAIGFTWISLIAMAIAFVSGLFMVLQKTLWLATLVCVIRCVAPIFLYIFAPIFLLVLER</sequence>
<feature type="repeat" description="ANK" evidence="7">
    <location>
        <begin position="166"/>
        <end position="187"/>
    </location>
</feature>
<dbReference type="PANTHER" id="PTHR24186">
    <property type="entry name" value="PROTEIN PHOSPHATASE 1 REGULATORY SUBUNIT"/>
    <property type="match status" value="1"/>
</dbReference>
<dbReference type="OrthoDB" id="341259at2759"/>
<keyword evidence="3" id="KW-0677">Repeat</keyword>
<dbReference type="SUPFAM" id="SSF48403">
    <property type="entry name" value="Ankyrin repeat"/>
    <property type="match status" value="1"/>
</dbReference>
<accession>A0A5J5WV45</accession>
<proteinExistence type="predicted"/>
<evidence type="ECO:0000313" key="10">
    <source>
        <dbReference type="EMBL" id="KAB2095945.1"/>
    </source>
</evidence>
<dbReference type="Gene3D" id="1.25.40.20">
    <property type="entry name" value="Ankyrin repeat-containing domain"/>
    <property type="match status" value="3"/>
</dbReference>
<dbReference type="PANTHER" id="PTHR24186:SF46">
    <property type="entry name" value="PROTEIN ACCELERATED CELL DEATH 6-LIKE"/>
    <property type="match status" value="1"/>
</dbReference>